<evidence type="ECO:0000313" key="4">
    <source>
        <dbReference type="Proteomes" id="UP000245396"/>
    </source>
</evidence>
<proteinExistence type="predicted"/>
<dbReference type="Gene3D" id="3.20.20.140">
    <property type="entry name" value="Metal-dependent hydrolases"/>
    <property type="match status" value="1"/>
</dbReference>
<dbReference type="InterPro" id="IPR032466">
    <property type="entry name" value="Metal_Hydrolase"/>
</dbReference>
<dbReference type="GO" id="GO:0016787">
    <property type="term" value="F:hydrolase activity"/>
    <property type="evidence" value="ECO:0007669"/>
    <property type="project" value="InterPro"/>
</dbReference>
<organism evidence="3 4">
    <name type="scientific">Pseudaminobacter salicylatoxidans</name>
    <dbReference type="NCBI Taxonomy" id="93369"/>
    <lineage>
        <taxon>Bacteria</taxon>
        <taxon>Pseudomonadati</taxon>
        <taxon>Pseudomonadota</taxon>
        <taxon>Alphaproteobacteria</taxon>
        <taxon>Hyphomicrobiales</taxon>
        <taxon>Phyllobacteriaceae</taxon>
        <taxon>Pseudaminobacter</taxon>
    </lineage>
</organism>
<gene>
    <name evidence="3" type="ORF">C7441_109137</name>
</gene>
<dbReference type="Pfam" id="PF04909">
    <property type="entry name" value="Amidohydro_2"/>
    <property type="match status" value="1"/>
</dbReference>
<keyword evidence="1" id="KW-0456">Lyase</keyword>
<comment type="caution">
    <text evidence="3">The sequence shown here is derived from an EMBL/GenBank/DDBJ whole genome shotgun (WGS) entry which is preliminary data.</text>
</comment>
<dbReference type="GO" id="GO:0016831">
    <property type="term" value="F:carboxy-lyase activity"/>
    <property type="evidence" value="ECO:0007669"/>
    <property type="project" value="InterPro"/>
</dbReference>
<sequence>MSAPLPAIRLDVHAHLAPVVPDRLVGLAGVAWDSENRVMTVDGHAVGMKQLFQPEALMRWMDENNVKHAFVSVPPPLYRQHLRAEEARGWADYLNEGLDNIAKASAGRLSALMHLPTECPDQAAAIAGDWIGRGHALFAMPAGTGDSRTLADAEFERLWAVLDAAEAFVFFHPGECCDGRLKSFYLTNLLGNPYESTVALAHLVFGGVLERYRRLTPCFAHGGGLLPMVAGRFERGFATARPGVDTSRVSPAELLGRIHVDCICHSQAAAGHAEETFGEENVLFGSDWPFPMGLVEPHEQLADFSDQRLRNYFDGNPRRLLERLKKR</sequence>
<protein>
    <submittedName>
        <fullName evidence="3">Aminocarboxymuconate-semialdehyde decarboxylase</fullName>
    </submittedName>
</protein>
<reference evidence="3 4" key="1">
    <citation type="submission" date="2018-05" db="EMBL/GenBank/DDBJ databases">
        <title>Genomic Encyclopedia of Type Strains, Phase IV (KMG-IV): sequencing the most valuable type-strain genomes for metagenomic binning, comparative biology and taxonomic classification.</title>
        <authorList>
            <person name="Goeker M."/>
        </authorList>
    </citation>
    <scope>NUCLEOTIDE SEQUENCE [LARGE SCALE GENOMIC DNA]</scope>
    <source>
        <strain evidence="3 4">DSM 6986</strain>
    </source>
</reference>
<dbReference type="AlphaFoldDB" id="A0A316C2R5"/>
<dbReference type="InterPro" id="IPR032465">
    <property type="entry name" value="ACMSD"/>
</dbReference>
<dbReference type="RefSeq" id="WP_244916154.1">
    <property type="nucleotide sequence ID" value="NZ_QGGG01000009.1"/>
</dbReference>
<dbReference type="PANTHER" id="PTHR21240">
    <property type="entry name" value="2-AMINO-3-CARBOXYLMUCONATE-6-SEMIALDEHYDE DECARBOXYLASE"/>
    <property type="match status" value="1"/>
</dbReference>
<feature type="domain" description="Amidohydrolase-related" evidence="2">
    <location>
        <begin position="11"/>
        <end position="322"/>
    </location>
</feature>
<evidence type="ECO:0000259" key="2">
    <source>
        <dbReference type="Pfam" id="PF04909"/>
    </source>
</evidence>
<dbReference type="GO" id="GO:0005737">
    <property type="term" value="C:cytoplasm"/>
    <property type="evidence" value="ECO:0007669"/>
    <property type="project" value="TreeGrafter"/>
</dbReference>
<keyword evidence="4" id="KW-1185">Reference proteome</keyword>
<dbReference type="InterPro" id="IPR006680">
    <property type="entry name" value="Amidohydro-rel"/>
</dbReference>
<dbReference type="Proteomes" id="UP000245396">
    <property type="component" value="Unassembled WGS sequence"/>
</dbReference>
<dbReference type="GO" id="GO:0019748">
    <property type="term" value="P:secondary metabolic process"/>
    <property type="evidence" value="ECO:0007669"/>
    <property type="project" value="TreeGrafter"/>
</dbReference>
<dbReference type="PANTHER" id="PTHR21240:SF28">
    <property type="entry name" value="ISO-OROTATE DECARBOXYLASE (EUROFUNG)"/>
    <property type="match status" value="1"/>
</dbReference>
<evidence type="ECO:0000256" key="1">
    <source>
        <dbReference type="ARBA" id="ARBA00023239"/>
    </source>
</evidence>
<dbReference type="EMBL" id="QGGG01000009">
    <property type="protein sequence ID" value="PWJ82368.1"/>
    <property type="molecule type" value="Genomic_DNA"/>
</dbReference>
<name>A0A316C2R5_PSESE</name>
<accession>A0A316C2R5</accession>
<dbReference type="SUPFAM" id="SSF51556">
    <property type="entry name" value="Metallo-dependent hydrolases"/>
    <property type="match status" value="1"/>
</dbReference>
<evidence type="ECO:0000313" key="3">
    <source>
        <dbReference type="EMBL" id="PWJ82368.1"/>
    </source>
</evidence>